<evidence type="ECO:0000313" key="3">
    <source>
        <dbReference type="RefSeq" id="XP_019635915.1"/>
    </source>
</evidence>
<sequence length="267" mass="29475">MGSVGSVIQLLEDRLGPEFLLVHHSAKAHHYSLGSMLSDGGTDNTGKTVLVSHAGSTIGSRLVPPITDDQFSGDLLDWPKRGPAITDIIASGWTADGGAQAKVSPVEFDLKAEAVNFEGRWFNHCRLYSIDEQQFRMRLRGKKLDQEATGIQGKDRFFIITEAYVAKSVGKLQRGGLDASLNIGLSERFTEEGAGAGVRLAYQRASHRVYKQLGKAALAFKIVEVKYDMYGVINYMNLVQDPRKHYTLHPQTEDTPAPPTPRRTEYV</sequence>
<gene>
    <name evidence="3" type="primary">LOC109478688</name>
</gene>
<dbReference type="GeneID" id="109478688"/>
<keyword evidence="2" id="KW-1185">Reference proteome</keyword>
<organism evidence="2 3">
    <name type="scientific">Branchiostoma belcheri</name>
    <name type="common">Amphioxus</name>
    <dbReference type="NCBI Taxonomy" id="7741"/>
    <lineage>
        <taxon>Eukaryota</taxon>
        <taxon>Metazoa</taxon>
        <taxon>Chordata</taxon>
        <taxon>Cephalochordata</taxon>
        <taxon>Leptocardii</taxon>
        <taxon>Amphioxiformes</taxon>
        <taxon>Branchiostomatidae</taxon>
        <taxon>Branchiostoma</taxon>
    </lineage>
</organism>
<dbReference type="OrthoDB" id="10033283at2759"/>
<evidence type="ECO:0000256" key="1">
    <source>
        <dbReference type="SAM" id="MobiDB-lite"/>
    </source>
</evidence>
<evidence type="ECO:0000313" key="2">
    <source>
        <dbReference type="Proteomes" id="UP000515135"/>
    </source>
</evidence>
<dbReference type="Proteomes" id="UP000515135">
    <property type="component" value="Unplaced"/>
</dbReference>
<accession>A0A6P4Z312</accession>
<proteinExistence type="predicted"/>
<dbReference type="KEGG" id="bbel:109478688"/>
<feature type="region of interest" description="Disordered" evidence="1">
    <location>
        <begin position="248"/>
        <end position="267"/>
    </location>
</feature>
<protein>
    <submittedName>
        <fullName evidence="3">Uncharacterized protein LOC109478688</fullName>
    </submittedName>
</protein>
<dbReference type="AlphaFoldDB" id="A0A6P4Z312"/>
<name>A0A6P4Z312_BRABE</name>
<reference evidence="3" key="1">
    <citation type="submission" date="2025-08" db="UniProtKB">
        <authorList>
            <consortium name="RefSeq"/>
        </authorList>
    </citation>
    <scope>IDENTIFICATION</scope>
    <source>
        <tissue evidence="3">Gonad</tissue>
    </source>
</reference>
<dbReference type="RefSeq" id="XP_019635915.1">
    <property type="nucleotide sequence ID" value="XM_019780356.1"/>
</dbReference>